<dbReference type="CDD" id="cd07036">
    <property type="entry name" value="TPP_PYR_E1-PDHc-beta_like"/>
    <property type="match status" value="1"/>
</dbReference>
<keyword evidence="2" id="KW-0560">Oxidoreductase</keyword>
<comment type="cofactor">
    <cofactor evidence="1">
        <name>thiamine diphosphate</name>
        <dbReference type="ChEBI" id="CHEBI:58937"/>
    </cofactor>
</comment>
<dbReference type="CDD" id="cd02000">
    <property type="entry name" value="TPP_E1_PDC_ADC_BCADC"/>
    <property type="match status" value="1"/>
</dbReference>
<gene>
    <name evidence="5" type="ORF">MNBD_NITROSPINAE03-93</name>
</gene>
<accession>A0A3B1CX57</accession>
<dbReference type="InterPro" id="IPR005475">
    <property type="entry name" value="Transketolase-like_Pyr-bd"/>
</dbReference>
<evidence type="ECO:0000313" key="5">
    <source>
        <dbReference type="EMBL" id="VAX23815.1"/>
    </source>
</evidence>
<evidence type="ECO:0000259" key="4">
    <source>
        <dbReference type="SMART" id="SM00861"/>
    </source>
</evidence>
<dbReference type="GO" id="GO:0016624">
    <property type="term" value="F:oxidoreductase activity, acting on the aldehyde or oxo group of donors, disulfide as acceptor"/>
    <property type="evidence" value="ECO:0007669"/>
    <property type="project" value="InterPro"/>
</dbReference>
<dbReference type="PANTHER" id="PTHR43257:SF2">
    <property type="entry name" value="PYRUVATE DEHYDROGENASE E1 COMPONENT SUBUNIT BETA"/>
    <property type="match status" value="1"/>
</dbReference>
<reference evidence="5" key="1">
    <citation type="submission" date="2018-06" db="EMBL/GenBank/DDBJ databases">
        <authorList>
            <person name="Zhirakovskaya E."/>
        </authorList>
    </citation>
    <scope>NUCLEOTIDE SEQUENCE</scope>
</reference>
<dbReference type="SUPFAM" id="SSF52518">
    <property type="entry name" value="Thiamin diphosphate-binding fold (THDP-binding)"/>
    <property type="match status" value="2"/>
</dbReference>
<keyword evidence="5" id="KW-0808">Transferase</keyword>
<protein>
    <submittedName>
        <fullName evidence="5">Acetoin dehydrogenase E1 component alpha-subunit</fullName>
        <ecNumber evidence="5">2.3.1.190</ecNumber>
    </submittedName>
</protein>
<dbReference type="Gene3D" id="3.40.50.920">
    <property type="match status" value="1"/>
</dbReference>
<keyword evidence="5" id="KW-0012">Acyltransferase</keyword>
<evidence type="ECO:0000256" key="1">
    <source>
        <dbReference type="ARBA" id="ARBA00001964"/>
    </source>
</evidence>
<dbReference type="InterPro" id="IPR009014">
    <property type="entry name" value="Transketo_C/PFOR_II"/>
</dbReference>
<dbReference type="GO" id="GO:0016746">
    <property type="term" value="F:acyltransferase activity"/>
    <property type="evidence" value="ECO:0007669"/>
    <property type="project" value="UniProtKB-KW"/>
</dbReference>
<dbReference type="PANTHER" id="PTHR43257">
    <property type="entry name" value="PYRUVATE DEHYDROGENASE E1 COMPONENT BETA SUBUNIT"/>
    <property type="match status" value="1"/>
</dbReference>
<dbReference type="Pfam" id="PF00676">
    <property type="entry name" value="E1_dh"/>
    <property type="match status" value="1"/>
</dbReference>
<sequence length="696" mass="76701">MKTKANKNTAQTVDSNSLNVRLFANMLRVRVIEEELARVYPEWQIRCPVHFCIGQEAPPVGIIEALNPQDTVMSHHRAHGHYLAKGGDLKKMTSELYGKRNGCSSGKGGSMHLIDLSVNFLGSSSIVSGTIPVALGVGFSFKLKGDNSVSTVFFGDGATEEGGFYECLNFAALHSVPILFVCENNLFSIYSNSASRRPANSSIYEIAKSIGVKSCKVDGNDVRALHDTAKRALENIRNGKGPFLIEALTYRWLEHCGPFCDDNLGYRHADEIKKWREKDPLIQIKNELLSSGVISEKFIIEKRQNYLSEISRAIDHAKESKFPDSSQLITDVYSDIKKDYPDPGKTNRLLTFSEAVREGIEISMDHDQNVYTIGLGATDPKRIFNTTSGLVEKFGADRVFDSSVSETAMTGVAIGSAINGMRPILSHQRADFMLMAMDQLINNAAKWRYMFGGTKGVPMTVRMIVGRGWGQGPQHSQNFLSMMAHIPGLKVVTPATAFEAKGLLIACIEDDDPVIFIEHRWLHSYKSYVPEGRYALPIGKANIMKEGTDLTIVGSMEMSIEALRASTIAADQGIDIEVINLRSIKPLDTDTILNSVHKTGRLLVLDPGWRSFGLSAEILAVVAESGLDKLKTNARRIGLPDAPSPSTPALTKYYYPSVLTILNELEDMLGVRIDTDCLNDNSVPHDVPEMNFTGPF</sequence>
<dbReference type="InterPro" id="IPR001017">
    <property type="entry name" value="DH_E1"/>
</dbReference>
<organism evidence="5">
    <name type="scientific">hydrothermal vent metagenome</name>
    <dbReference type="NCBI Taxonomy" id="652676"/>
    <lineage>
        <taxon>unclassified sequences</taxon>
        <taxon>metagenomes</taxon>
        <taxon>ecological metagenomes</taxon>
    </lineage>
</organism>
<proteinExistence type="predicted"/>
<feature type="domain" description="Transketolase-like pyrimidine-binding" evidence="4">
    <location>
        <begin position="350"/>
        <end position="524"/>
    </location>
</feature>
<evidence type="ECO:0000256" key="3">
    <source>
        <dbReference type="ARBA" id="ARBA00023052"/>
    </source>
</evidence>
<dbReference type="InterPro" id="IPR029061">
    <property type="entry name" value="THDP-binding"/>
</dbReference>
<dbReference type="SUPFAM" id="SSF52922">
    <property type="entry name" value="TK C-terminal domain-like"/>
    <property type="match status" value="1"/>
</dbReference>
<dbReference type="InterPro" id="IPR033248">
    <property type="entry name" value="Transketolase_C"/>
</dbReference>
<dbReference type="Gene3D" id="3.40.50.970">
    <property type="match status" value="2"/>
</dbReference>
<evidence type="ECO:0000256" key="2">
    <source>
        <dbReference type="ARBA" id="ARBA00023002"/>
    </source>
</evidence>
<dbReference type="AlphaFoldDB" id="A0A3B1CX57"/>
<dbReference type="Pfam" id="PF02779">
    <property type="entry name" value="Transket_pyr"/>
    <property type="match status" value="1"/>
</dbReference>
<dbReference type="EC" id="2.3.1.190" evidence="5"/>
<name>A0A3B1CX57_9ZZZZ</name>
<dbReference type="Pfam" id="PF02780">
    <property type="entry name" value="Transketolase_C"/>
    <property type="match status" value="1"/>
</dbReference>
<dbReference type="EMBL" id="UOGB01000281">
    <property type="protein sequence ID" value="VAX23815.1"/>
    <property type="molecule type" value="Genomic_DNA"/>
</dbReference>
<keyword evidence="3" id="KW-0786">Thiamine pyrophosphate</keyword>
<dbReference type="SMART" id="SM00861">
    <property type="entry name" value="Transket_pyr"/>
    <property type="match status" value="1"/>
</dbReference>